<dbReference type="AlphaFoldDB" id="A0A2V0QM86"/>
<name>A0A2V0QM86_PSESF</name>
<gene>
    <name evidence="1" type="ORF">KPSA1_07500</name>
</gene>
<comment type="caution">
    <text evidence="1">The sequence shown here is derived from an EMBL/GenBank/DDBJ whole genome shotgun (WGS) entry which is preliminary data.</text>
</comment>
<dbReference type="EMBL" id="BGJZ01000409">
    <property type="protein sequence ID" value="GBH14004.1"/>
    <property type="molecule type" value="Genomic_DNA"/>
</dbReference>
<dbReference type="GO" id="GO:0016740">
    <property type="term" value="F:transferase activity"/>
    <property type="evidence" value="ECO:0007669"/>
    <property type="project" value="UniProtKB-KW"/>
</dbReference>
<reference evidence="1 2" key="1">
    <citation type="submission" date="2018-04" db="EMBL/GenBank/DDBJ databases">
        <title>Draft genome sequence of Pseudomonas syringae pv. actinidiae biovar 1 strains isolated from kiwifruit in Kagawa prefecture.</title>
        <authorList>
            <person name="Tabuchi M."/>
            <person name="Saito M."/>
            <person name="Fujiwara S."/>
            <person name="Sasa N."/>
            <person name="Akimitsu K."/>
            <person name="Gomi K."/>
            <person name="Konishi-Sugita S."/>
            <person name="Hamano K."/>
            <person name="Kataoka I."/>
        </authorList>
    </citation>
    <scope>NUCLEOTIDE SEQUENCE [LARGE SCALE GENOMIC DNA]</scope>
    <source>
        <strain evidence="1 2">MAFF212206</strain>
    </source>
</reference>
<proteinExistence type="predicted"/>
<evidence type="ECO:0000313" key="2">
    <source>
        <dbReference type="Proteomes" id="UP000247480"/>
    </source>
</evidence>
<sequence length="120" mass="12536">MPLKNRLPADTAFGAASSASKALRALRHCLMPRKIRYPAPASFRTRNALADATNTAPSPAVTAVATTISPSALPSEPIIARAGPWLMEFDSAMTTAGPGVRVTTKAIIAKLSQCCSESIL</sequence>
<accession>A0A2V0QM86</accession>
<organism evidence="1 2">
    <name type="scientific">Pseudomonas syringae pv. actinidiae</name>
    <dbReference type="NCBI Taxonomy" id="103796"/>
    <lineage>
        <taxon>Bacteria</taxon>
        <taxon>Pseudomonadati</taxon>
        <taxon>Pseudomonadota</taxon>
        <taxon>Gammaproteobacteria</taxon>
        <taxon>Pseudomonadales</taxon>
        <taxon>Pseudomonadaceae</taxon>
        <taxon>Pseudomonas</taxon>
        <taxon>Pseudomonas syringae</taxon>
    </lineage>
</organism>
<keyword evidence="1" id="KW-0808">Transferase</keyword>
<evidence type="ECO:0000313" key="1">
    <source>
        <dbReference type="EMBL" id="GBH14004.1"/>
    </source>
</evidence>
<dbReference type="Proteomes" id="UP000247480">
    <property type="component" value="Unassembled WGS sequence"/>
</dbReference>
<protein>
    <submittedName>
        <fullName evidence="1">Acetyltransferase</fullName>
    </submittedName>
</protein>